<evidence type="ECO:0000256" key="2">
    <source>
        <dbReference type="ARBA" id="ARBA00022448"/>
    </source>
</evidence>
<evidence type="ECO:0000256" key="3">
    <source>
        <dbReference type="ARBA" id="ARBA00022475"/>
    </source>
</evidence>
<dbReference type="PANTHER" id="PTHR34702">
    <property type="entry name" value="NA(+)/H(+) ANTIPORTER SUBUNIT F1"/>
    <property type="match status" value="1"/>
</dbReference>
<organism evidence="8 9">
    <name type="scientific">candidate division MSBL1 archaeon SCGC-AAA261C02</name>
    <dbReference type="NCBI Taxonomy" id="1698272"/>
    <lineage>
        <taxon>Archaea</taxon>
        <taxon>Methanobacteriati</taxon>
        <taxon>Methanobacteriota</taxon>
        <taxon>candidate division MSBL1</taxon>
    </lineage>
</organism>
<proteinExistence type="predicted"/>
<keyword evidence="5 7" id="KW-1133">Transmembrane helix</keyword>
<keyword evidence="6 7" id="KW-0472">Membrane</keyword>
<keyword evidence="4 7" id="KW-0812">Transmembrane</keyword>
<evidence type="ECO:0000256" key="6">
    <source>
        <dbReference type="ARBA" id="ARBA00023136"/>
    </source>
</evidence>
<evidence type="ECO:0000256" key="5">
    <source>
        <dbReference type="ARBA" id="ARBA00022989"/>
    </source>
</evidence>
<name>A0A133V025_9EURY</name>
<sequence length="85" mass="9034">MILGIVIILVGATLLCLGRVVIGPTAPDRVVSIDSLTSLLVAALVLLGVWYEQSIFLDVALVYAFLAFIGTLAVSKYLEGRGLEE</sequence>
<accession>A0A133V025</accession>
<feature type="transmembrane region" description="Helical" evidence="7">
    <location>
        <begin position="32"/>
        <end position="51"/>
    </location>
</feature>
<keyword evidence="2" id="KW-0813">Transport</keyword>
<dbReference type="InterPro" id="IPR007208">
    <property type="entry name" value="MrpF/PhaF-like"/>
</dbReference>
<reference evidence="8 9" key="1">
    <citation type="journal article" date="2016" name="Sci. Rep.">
        <title>Metabolic traits of an uncultured archaeal lineage -MSBL1- from brine pools of the Red Sea.</title>
        <authorList>
            <person name="Mwirichia R."/>
            <person name="Alam I."/>
            <person name="Rashid M."/>
            <person name="Vinu M."/>
            <person name="Ba-Alawi W."/>
            <person name="Anthony Kamau A."/>
            <person name="Kamanda Ngugi D."/>
            <person name="Goker M."/>
            <person name="Klenk H.P."/>
            <person name="Bajic V."/>
            <person name="Stingl U."/>
        </authorList>
    </citation>
    <scope>NUCLEOTIDE SEQUENCE [LARGE SCALE GENOMIC DNA]</scope>
    <source>
        <strain evidence="8">SCGC-AAA261C02</strain>
    </source>
</reference>
<dbReference type="Proteomes" id="UP000070520">
    <property type="component" value="Unassembled WGS sequence"/>
</dbReference>
<evidence type="ECO:0000313" key="8">
    <source>
        <dbReference type="EMBL" id="KXA99783.1"/>
    </source>
</evidence>
<dbReference type="Pfam" id="PF04066">
    <property type="entry name" value="MrpF_PhaF"/>
    <property type="match status" value="1"/>
</dbReference>
<evidence type="ECO:0000256" key="7">
    <source>
        <dbReference type="SAM" id="Phobius"/>
    </source>
</evidence>
<feature type="transmembrane region" description="Helical" evidence="7">
    <location>
        <begin position="60"/>
        <end position="78"/>
    </location>
</feature>
<comment type="subcellular location">
    <subcellularLocation>
        <location evidence="1">Cell membrane</location>
        <topology evidence="1">Multi-pass membrane protein</topology>
    </subcellularLocation>
</comment>
<keyword evidence="3" id="KW-1003">Cell membrane</keyword>
<dbReference type="PANTHER" id="PTHR34702:SF1">
    <property type="entry name" value="NA(+)_H(+) ANTIPORTER SUBUNIT F"/>
    <property type="match status" value="1"/>
</dbReference>
<dbReference type="GO" id="GO:0015385">
    <property type="term" value="F:sodium:proton antiporter activity"/>
    <property type="evidence" value="ECO:0007669"/>
    <property type="project" value="TreeGrafter"/>
</dbReference>
<dbReference type="GO" id="GO:0005886">
    <property type="term" value="C:plasma membrane"/>
    <property type="evidence" value="ECO:0007669"/>
    <property type="project" value="UniProtKB-SubCell"/>
</dbReference>
<dbReference type="NCBIfam" id="NF009242">
    <property type="entry name" value="PRK12599.1-1"/>
    <property type="match status" value="1"/>
</dbReference>
<dbReference type="EMBL" id="LHXW01000024">
    <property type="protein sequence ID" value="KXA99783.1"/>
    <property type="molecule type" value="Genomic_DNA"/>
</dbReference>
<keyword evidence="9" id="KW-1185">Reference proteome</keyword>
<gene>
    <name evidence="8" type="ORF">AKJ42_02475</name>
</gene>
<evidence type="ECO:0000256" key="1">
    <source>
        <dbReference type="ARBA" id="ARBA00004651"/>
    </source>
</evidence>
<evidence type="ECO:0000256" key="4">
    <source>
        <dbReference type="ARBA" id="ARBA00022692"/>
    </source>
</evidence>
<comment type="caution">
    <text evidence="8">The sequence shown here is derived from an EMBL/GenBank/DDBJ whole genome shotgun (WGS) entry which is preliminary data.</text>
</comment>
<dbReference type="AlphaFoldDB" id="A0A133V025"/>
<evidence type="ECO:0000313" key="9">
    <source>
        <dbReference type="Proteomes" id="UP000070520"/>
    </source>
</evidence>
<protein>
    <submittedName>
        <fullName evidence="8">Cation:proton antiporter</fullName>
    </submittedName>
</protein>